<dbReference type="InterPro" id="IPR025255">
    <property type="entry name" value="DUF4202"/>
</dbReference>
<dbReference type="PANTHER" id="PTHR41729:SF1">
    <property type="entry name" value="GLUTAMYL-TRNA SYNTHETASE"/>
    <property type="match status" value="1"/>
</dbReference>
<sequence>LYSHRMSDMLERYQPAADDVAKLAIRGQHIQRWKTPRDTYPMNRQGYHQWRNSLYQFHADSTALLMAKAGYDEASLERAKKAIGKRGLKVNTDTQLLEDVASLVFIEHYMLAFYDKHPEYNEEKWVGIIRKTWGKMSSNAHTFALSGNLTLPEPLIPLIQKSVSTGNSS</sequence>
<comment type="caution">
    <text evidence="1">The sequence shown here is derived from an EMBL/GenBank/DDBJ whole genome shotgun (WGS) entry which is preliminary data.</text>
</comment>
<accession>A0A0F9DAZ1</accession>
<protein>
    <recommendedName>
        <fullName evidence="2">DUF4202 domain-containing protein</fullName>
    </recommendedName>
</protein>
<dbReference type="PANTHER" id="PTHR41729">
    <property type="entry name" value="GLUTAMYL-TRNA SYNTHETASE"/>
    <property type="match status" value="1"/>
</dbReference>
<dbReference type="AlphaFoldDB" id="A0A0F9DAZ1"/>
<proteinExistence type="predicted"/>
<gene>
    <name evidence="1" type="ORF">LCGC14_2568100</name>
</gene>
<dbReference type="Pfam" id="PF13875">
    <property type="entry name" value="DUF4202"/>
    <property type="match status" value="1"/>
</dbReference>
<feature type="non-terminal residue" evidence="1">
    <location>
        <position position="1"/>
    </location>
</feature>
<dbReference type="EMBL" id="LAZR01042570">
    <property type="protein sequence ID" value="KKL09213.1"/>
    <property type="molecule type" value="Genomic_DNA"/>
</dbReference>
<name>A0A0F9DAZ1_9ZZZZ</name>
<evidence type="ECO:0008006" key="2">
    <source>
        <dbReference type="Google" id="ProtNLM"/>
    </source>
</evidence>
<evidence type="ECO:0000313" key="1">
    <source>
        <dbReference type="EMBL" id="KKL09213.1"/>
    </source>
</evidence>
<organism evidence="1">
    <name type="scientific">marine sediment metagenome</name>
    <dbReference type="NCBI Taxonomy" id="412755"/>
    <lineage>
        <taxon>unclassified sequences</taxon>
        <taxon>metagenomes</taxon>
        <taxon>ecological metagenomes</taxon>
    </lineage>
</organism>
<reference evidence="1" key="1">
    <citation type="journal article" date="2015" name="Nature">
        <title>Complex archaea that bridge the gap between prokaryotes and eukaryotes.</title>
        <authorList>
            <person name="Spang A."/>
            <person name="Saw J.H."/>
            <person name="Jorgensen S.L."/>
            <person name="Zaremba-Niedzwiedzka K."/>
            <person name="Martijn J."/>
            <person name="Lind A.E."/>
            <person name="van Eijk R."/>
            <person name="Schleper C."/>
            <person name="Guy L."/>
            <person name="Ettema T.J."/>
        </authorList>
    </citation>
    <scope>NUCLEOTIDE SEQUENCE</scope>
</reference>